<keyword evidence="3" id="KW-0963">Cytoplasm</keyword>
<comment type="similarity">
    <text evidence="2">Belongs to the PpiC/parvulin rotamase family.</text>
</comment>
<comment type="function">
    <text evidence="7">PPIases accelerate the folding of proteins. It prefers amino acid residues with hydrophobic side chains like leucine and phenylalanine in the P1 position of the peptides substrates.</text>
</comment>
<dbReference type="Proteomes" id="UP000697107">
    <property type="component" value="Unassembled WGS sequence"/>
</dbReference>
<evidence type="ECO:0000256" key="1">
    <source>
        <dbReference type="ARBA" id="ARBA00004496"/>
    </source>
</evidence>
<evidence type="ECO:0000256" key="5">
    <source>
        <dbReference type="ARBA" id="ARBA00041926"/>
    </source>
</evidence>
<reference evidence="11" key="1">
    <citation type="submission" date="2018-10" db="EMBL/GenBank/DDBJ databases">
        <title>Effector identification in a new, highly contiguous assembly of the strawberry crown rot pathogen Phytophthora cactorum.</title>
        <authorList>
            <person name="Armitage A.D."/>
            <person name="Nellist C.F."/>
            <person name="Bates H."/>
            <person name="Vickerstaff R.J."/>
            <person name="Harrison R.J."/>
        </authorList>
    </citation>
    <scope>NUCLEOTIDE SEQUENCE</scope>
    <source>
        <strain evidence="11">P415</strain>
    </source>
</reference>
<keyword evidence="8" id="KW-0697">Rotamase</keyword>
<dbReference type="PANTHER" id="PTHR43629">
    <property type="entry name" value="PEPTIDYL-PROLYL CIS-TRANS ISOMERASE"/>
    <property type="match status" value="1"/>
</dbReference>
<dbReference type="InterPro" id="IPR023058">
    <property type="entry name" value="PPIase_PpiC_CS"/>
</dbReference>
<protein>
    <recommendedName>
        <fullName evidence="4">Peptidyl-prolyl cis-trans isomerase C</fullName>
    </recommendedName>
    <alternativeName>
        <fullName evidence="6">Parvulin</fullName>
    </alternativeName>
    <alternativeName>
        <fullName evidence="5">Rotamase C</fullName>
    </alternativeName>
</protein>
<dbReference type="VEuPathDB" id="FungiDB:PC110_g14859"/>
<dbReference type="InterPro" id="IPR000297">
    <property type="entry name" value="PPIase_PpiC"/>
</dbReference>
<organism evidence="11 12">
    <name type="scientific">Phytophthora cactorum</name>
    <dbReference type="NCBI Taxonomy" id="29920"/>
    <lineage>
        <taxon>Eukaryota</taxon>
        <taxon>Sar</taxon>
        <taxon>Stramenopiles</taxon>
        <taxon>Oomycota</taxon>
        <taxon>Peronosporomycetes</taxon>
        <taxon>Peronosporales</taxon>
        <taxon>Peronosporaceae</taxon>
        <taxon>Phytophthora</taxon>
    </lineage>
</organism>
<accession>A0A8T1FT41</accession>
<evidence type="ECO:0000256" key="7">
    <source>
        <dbReference type="ARBA" id="ARBA00046231"/>
    </source>
</evidence>
<evidence type="ECO:0000256" key="6">
    <source>
        <dbReference type="ARBA" id="ARBA00043072"/>
    </source>
</evidence>
<evidence type="ECO:0000256" key="4">
    <source>
        <dbReference type="ARBA" id="ARBA00040926"/>
    </source>
</evidence>
<evidence type="ECO:0000256" key="9">
    <source>
        <dbReference type="SAM" id="SignalP"/>
    </source>
</evidence>
<dbReference type="SUPFAM" id="SSF54534">
    <property type="entry name" value="FKBP-like"/>
    <property type="match status" value="1"/>
</dbReference>
<evidence type="ECO:0000259" key="10">
    <source>
        <dbReference type="PROSITE" id="PS50198"/>
    </source>
</evidence>
<evidence type="ECO:0000256" key="2">
    <source>
        <dbReference type="ARBA" id="ARBA00007656"/>
    </source>
</evidence>
<dbReference type="GO" id="GO:0003755">
    <property type="term" value="F:peptidyl-prolyl cis-trans isomerase activity"/>
    <property type="evidence" value="ECO:0007669"/>
    <property type="project" value="UniProtKB-KW"/>
</dbReference>
<dbReference type="Pfam" id="PF13616">
    <property type="entry name" value="Rotamase_3"/>
    <property type="match status" value="1"/>
</dbReference>
<dbReference type="InterPro" id="IPR046357">
    <property type="entry name" value="PPIase_dom_sf"/>
</dbReference>
<proteinExistence type="inferred from homology"/>
<keyword evidence="8" id="KW-0413">Isomerase</keyword>
<dbReference type="PROSITE" id="PS50198">
    <property type="entry name" value="PPIC_PPIASE_2"/>
    <property type="match status" value="1"/>
</dbReference>
<sequence>MAAKRVFTTLFALLLAITVLNDFGPKAVVAADKPTARASHILVPTETECDEIVKELEAADDLEAAFARLAKERSKCPSSRQGGDLGSFGRGQMVPEFDMVAFEKPVGEVHKVKTQFGWHLVLITDRSGMGDELSNLDDGDEDQDLISFRLAAKHFYFGCTVIRILLRQLLHFADNGLLHWSSLSIHLAIWILPMSGFFPKNCFTFARFDGFVKKGFDLMTPQILSSSFVVSPPTSATPSRWRGVFSFKFRFKLEQKDKHLPRAQEQLLLCGLSSGWRVIVDGSTLPYFSLTS</sequence>
<gene>
    <name evidence="11" type="ORF">PC118_g13247</name>
</gene>
<name>A0A8T1FT41_9STRA</name>
<dbReference type="Gene3D" id="3.10.50.40">
    <property type="match status" value="1"/>
</dbReference>
<dbReference type="GO" id="GO:0005737">
    <property type="term" value="C:cytoplasm"/>
    <property type="evidence" value="ECO:0007669"/>
    <property type="project" value="UniProtKB-SubCell"/>
</dbReference>
<feature type="chain" id="PRO_5035866767" description="Peptidyl-prolyl cis-trans isomerase C" evidence="9">
    <location>
        <begin position="23"/>
        <end position="292"/>
    </location>
</feature>
<evidence type="ECO:0000256" key="3">
    <source>
        <dbReference type="ARBA" id="ARBA00022490"/>
    </source>
</evidence>
<dbReference type="InterPro" id="IPR052204">
    <property type="entry name" value="PpiC/parvulin_rotamase"/>
</dbReference>
<evidence type="ECO:0000313" key="12">
    <source>
        <dbReference type="Proteomes" id="UP000697107"/>
    </source>
</evidence>
<dbReference type="AlphaFoldDB" id="A0A8T1FT41"/>
<comment type="caution">
    <text evidence="11">The sequence shown here is derived from an EMBL/GenBank/DDBJ whole genome shotgun (WGS) entry which is preliminary data.</text>
</comment>
<feature type="signal peptide" evidence="9">
    <location>
        <begin position="1"/>
        <end position="22"/>
    </location>
</feature>
<feature type="domain" description="PpiC" evidence="10">
    <location>
        <begin position="33"/>
        <end position="125"/>
    </location>
</feature>
<comment type="subcellular location">
    <subcellularLocation>
        <location evidence="1">Cytoplasm</location>
    </subcellularLocation>
</comment>
<dbReference type="EMBL" id="RCML01000449">
    <property type="protein sequence ID" value="KAG2976762.1"/>
    <property type="molecule type" value="Genomic_DNA"/>
</dbReference>
<evidence type="ECO:0000256" key="8">
    <source>
        <dbReference type="PROSITE-ProRule" id="PRU00278"/>
    </source>
</evidence>
<keyword evidence="9" id="KW-0732">Signal</keyword>
<evidence type="ECO:0000313" key="11">
    <source>
        <dbReference type="EMBL" id="KAG2976762.1"/>
    </source>
</evidence>
<dbReference type="PANTHER" id="PTHR43629:SF2">
    <property type="entry name" value="RHODANESE-LIKE_PPIC DOMAIN-CONTAINING PROTEIN 12, CHLOROPLASTIC"/>
    <property type="match status" value="1"/>
</dbReference>
<dbReference type="PROSITE" id="PS01096">
    <property type="entry name" value="PPIC_PPIASE_1"/>
    <property type="match status" value="1"/>
</dbReference>